<evidence type="ECO:0000313" key="2">
    <source>
        <dbReference type="EMBL" id="KMO68627.1"/>
    </source>
</evidence>
<name>A0A0J6VG87_9MYCO</name>
<dbReference type="AlphaFoldDB" id="A0A0J6VG87"/>
<gene>
    <name evidence="2" type="ORF">MCHLDSM_06160</name>
</gene>
<dbReference type="PATRIC" id="fig|37916.4.peg.6182"/>
<dbReference type="EMBL" id="JYNL01000068">
    <property type="protein sequence ID" value="KMO68627.1"/>
    <property type="molecule type" value="Genomic_DNA"/>
</dbReference>
<evidence type="ECO:0000313" key="3">
    <source>
        <dbReference type="Proteomes" id="UP000036513"/>
    </source>
</evidence>
<organism evidence="2 3">
    <name type="scientific">Mycolicibacterium chlorophenolicum</name>
    <dbReference type="NCBI Taxonomy" id="37916"/>
    <lineage>
        <taxon>Bacteria</taxon>
        <taxon>Bacillati</taxon>
        <taxon>Actinomycetota</taxon>
        <taxon>Actinomycetes</taxon>
        <taxon>Mycobacteriales</taxon>
        <taxon>Mycobacteriaceae</taxon>
        <taxon>Mycolicibacterium</taxon>
    </lineage>
</organism>
<reference evidence="2 3" key="1">
    <citation type="journal article" date="2015" name="Genome Biol. Evol.">
        <title>Characterization of Three Mycobacterium spp. with Potential Use in Bioremediation by Genome Sequencing and Comparative Genomics.</title>
        <authorList>
            <person name="Das S."/>
            <person name="Pettersson B.M."/>
            <person name="Behra P.R."/>
            <person name="Ramesh M."/>
            <person name="Dasgupta S."/>
            <person name="Bhattacharya A."/>
            <person name="Kirsebom L.A."/>
        </authorList>
    </citation>
    <scope>NUCLEOTIDE SEQUENCE [LARGE SCALE GENOMIC DNA]</scope>
    <source>
        <strain evidence="2 3">DSM 43826</strain>
    </source>
</reference>
<evidence type="ECO:0008006" key="4">
    <source>
        <dbReference type="Google" id="ProtNLM"/>
    </source>
</evidence>
<accession>A0A0J6VG87</accession>
<dbReference type="Proteomes" id="UP000036513">
    <property type="component" value="Unassembled WGS sequence"/>
</dbReference>
<keyword evidence="3" id="KW-1185">Reference proteome</keyword>
<evidence type="ECO:0000256" key="1">
    <source>
        <dbReference type="SAM" id="SignalP"/>
    </source>
</evidence>
<proteinExistence type="predicted"/>
<feature type="signal peptide" evidence="1">
    <location>
        <begin position="1"/>
        <end position="24"/>
    </location>
</feature>
<keyword evidence="1" id="KW-0732">Signal</keyword>
<feature type="chain" id="PRO_5039404647" description="Secreted protein" evidence="1">
    <location>
        <begin position="25"/>
        <end position="137"/>
    </location>
</feature>
<comment type="caution">
    <text evidence="2">The sequence shown here is derived from an EMBL/GenBank/DDBJ whole genome shotgun (WGS) entry which is preliminary data.</text>
</comment>
<protein>
    <recommendedName>
        <fullName evidence="4">Secreted protein</fullName>
    </recommendedName>
</protein>
<sequence length="137" mass="14617" precursor="true">MCESGEVRLTVIAATSLVALGVLAAPQATAEPQTCNDPSCVPGITPNVVQGSYCSNTSYYVFGTAVAGVSTRAGRLLFCGSPRRYEPRWFRSPPMMGIREEGSDCTGYMDAVAQAPDGLFLACVPMNDRSLWRRGDA</sequence>